<evidence type="ECO:0000256" key="2">
    <source>
        <dbReference type="ARBA" id="ARBA00023043"/>
    </source>
</evidence>
<feature type="compositionally biased region" description="Basic residues" evidence="4">
    <location>
        <begin position="11"/>
        <end position="20"/>
    </location>
</feature>
<dbReference type="PROSITE" id="PS50297">
    <property type="entry name" value="ANK_REP_REGION"/>
    <property type="match status" value="3"/>
</dbReference>
<dbReference type="Pfam" id="PF00023">
    <property type="entry name" value="Ank"/>
    <property type="match status" value="1"/>
</dbReference>
<dbReference type="PANTHER" id="PTHR24161:SF124">
    <property type="entry name" value="TRANSIENT RECEPTOR POTENTIAL CHANNEL PYREXIA"/>
    <property type="match status" value="1"/>
</dbReference>
<keyword evidence="6" id="KW-1185">Reference proteome</keyword>
<proteinExistence type="predicted"/>
<name>A0A1I7T458_9PELO</name>
<organism evidence="6 7">
    <name type="scientific">Caenorhabditis tropicalis</name>
    <dbReference type="NCBI Taxonomy" id="1561998"/>
    <lineage>
        <taxon>Eukaryota</taxon>
        <taxon>Metazoa</taxon>
        <taxon>Ecdysozoa</taxon>
        <taxon>Nematoda</taxon>
        <taxon>Chromadorea</taxon>
        <taxon>Rhabditida</taxon>
        <taxon>Rhabditina</taxon>
        <taxon>Rhabditomorpha</taxon>
        <taxon>Rhabditoidea</taxon>
        <taxon>Rhabditidae</taxon>
        <taxon>Peloderinae</taxon>
        <taxon>Caenorhabditis</taxon>
    </lineage>
</organism>
<reference evidence="7" key="1">
    <citation type="submission" date="2016-11" db="UniProtKB">
        <authorList>
            <consortium name="WormBaseParasite"/>
        </authorList>
    </citation>
    <scope>IDENTIFICATION</scope>
</reference>
<dbReference type="STRING" id="1561998.A0A1I7T458"/>
<dbReference type="InterPro" id="IPR002110">
    <property type="entry name" value="Ankyrin_rpt"/>
</dbReference>
<protein>
    <submittedName>
        <fullName evidence="7">ANK_REP_REGION domain-containing protein</fullName>
    </submittedName>
</protein>
<dbReference type="Proteomes" id="UP000095282">
    <property type="component" value="Unplaced"/>
</dbReference>
<dbReference type="Gene3D" id="1.25.40.20">
    <property type="entry name" value="Ankyrin repeat-containing domain"/>
    <property type="match status" value="1"/>
</dbReference>
<feature type="transmembrane region" description="Helical" evidence="5">
    <location>
        <begin position="415"/>
        <end position="432"/>
    </location>
</feature>
<dbReference type="PROSITE" id="PS50088">
    <property type="entry name" value="ANK_REPEAT"/>
    <property type="match status" value="3"/>
</dbReference>
<evidence type="ECO:0000256" key="1">
    <source>
        <dbReference type="ARBA" id="ARBA00022737"/>
    </source>
</evidence>
<keyword evidence="5" id="KW-0812">Transmembrane</keyword>
<evidence type="ECO:0000313" key="7">
    <source>
        <dbReference type="WBParaSite" id="Csp11.Scaffold499.g2246.t2"/>
    </source>
</evidence>
<dbReference type="PANTHER" id="PTHR24161">
    <property type="entry name" value="ANK_REP_REGION DOMAIN-CONTAINING PROTEIN-RELATED"/>
    <property type="match status" value="1"/>
</dbReference>
<feature type="repeat" description="ANK" evidence="3">
    <location>
        <begin position="191"/>
        <end position="223"/>
    </location>
</feature>
<feature type="repeat" description="ANK" evidence="3">
    <location>
        <begin position="224"/>
        <end position="257"/>
    </location>
</feature>
<evidence type="ECO:0000256" key="3">
    <source>
        <dbReference type="PROSITE-ProRule" id="PRU00023"/>
    </source>
</evidence>
<dbReference type="WBParaSite" id="Csp11.Scaffold499.g2246.t2">
    <property type="protein sequence ID" value="Csp11.Scaffold499.g2246.t2"/>
    <property type="gene ID" value="Csp11.Scaffold499.g2246"/>
</dbReference>
<feature type="transmembrane region" description="Helical" evidence="5">
    <location>
        <begin position="366"/>
        <end position="386"/>
    </location>
</feature>
<dbReference type="AlphaFoldDB" id="A0A1I7T458"/>
<dbReference type="SUPFAM" id="SSF48403">
    <property type="entry name" value="Ankyrin repeat"/>
    <property type="match status" value="1"/>
</dbReference>
<accession>A0A1I7T458</accession>
<dbReference type="InterPro" id="IPR036770">
    <property type="entry name" value="Ankyrin_rpt-contain_sf"/>
</dbReference>
<feature type="transmembrane region" description="Helical" evidence="5">
    <location>
        <begin position="392"/>
        <end position="408"/>
    </location>
</feature>
<evidence type="ECO:0000256" key="4">
    <source>
        <dbReference type="SAM" id="MobiDB-lite"/>
    </source>
</evidence>
<evidence type="ECO:0000313" key="6">
    <source>
        <dbReference type="Proteomes" id="UP000095282"/>
    </source>
</evidence>
<feature type="repeat" description="ANK" evidence="3">
    <location>
        <begin position="157"/>
        <end position="189"/>
    </location>
</feature>
<feature type="region of interest" description="Disordered" evidence="4">
    <location>
        <begin position="1"/>
        <end position="46"/>
    </location>
</feature>
<keyword evidence="2 3" id="KW-0040">ANK repeat</keyword>
<dbReference type="SMART" id="SM00248">
    <property type="entry name" value="ANK"/>
    <property type="match status" value="4"/>
</dbReference>
<keyword evidence="1" id="KW-0677">Repeat</keyword>
<keyword evidence="5" id="KW-0472">Membrane</keyword>
<sequence>MLSSSFCGPLHFRKNGKKPKGSLEDDDERNGGKMKMKKKKEEVKMIERERRDGRNIEEEEDGFKKLGRMHEGLVLWVLKFGKNELFFKGLEELELEGEEVRMGYDSRIGFLFAVRANRTVQMGTKIEMAARACQIGDIQTVRFLLNGHVSADELDQQGCGLLHWAAINDKVDIIELLLSHNSNIDLIGGNMRSTPLHWACYNSQLSAVVCLVKNGANPTLRNANGETALHVATKNANTTIITYLLVKFKNIVDLRDHSGCSALLCAASSGFGLFPIRTFIQFDAYLDFTDDETGDTALHVTMKRQNLVAAVDLIYARADETKKNKKGQTAFDLVDEKLVKHVKEHVEIRKIREKGTRCEKMKSRGFLMNVFTATITGILLFVGLVLFILTNFWVVVSLLAVSIPLTIFSFERNEWIISDIFLSLISFGWEWLNSDYYYSSQILVFFLVLPIPKKNLSELSKKAKSVISVSLVGFLNPSPIITALNVINVSTDSIITVRGFTNVFIERIFELSCFSV</sequence>
<evidence type="ECO:0000256" key="5">
    <source>
        <dbReference type="SAM" id="Phobius"/>
    </source>
</evidence>
<dbReference type="Pfam" id="PF12796">
    <property type="entry name" value="Ank_2"/>
    <property type="match status" value="1"/>
</dbReference>
<keyword evidence="5" id="KW-1133">Transmembrane helix</keyword>